<evidence type="ECO:0000256" key="1">
    <source>
        <dbReference type="SAM" id="MobiDB-lite"/>
    </source>
</evidence>
<dbReference type="PANTHER" id="PTHR12673">
    <property type="entry name" value="FACIOGENITAL DYSPLASIA PROTEIN"/>
    <property type="match status" value="1"/>
</dbReference>
<dbReference type="KEGG" id="eiv:EIN_408540"/>
<reference evidence="3 4" key="1">
    <citation type="submission" date="2012-10" db="EMBL/GenBank/DDBJ databases">
        <authorList>
            <person name="Zafar N."/>
            <person name="Inman J."/>
            <person name="Hall N."/>
            <person name="Lorenzi H."/>
            <person name="Caler E."/>
        </authorList>
    </citation>
    <scope>NUCLEOTIDE SEQUENCE [LARGE SCALE GENOMIC DNA]</scope>
    <source>
        <strain evidence="3 4">IP1</strain>
    </source>
</reference>
<dbReference type="OrthoDB" id="4066896at2759"/>
<keyword evidence="4" id="KW-1185">Reference proteome</keyword>
<dbReference type="PROSITE" id="PS50010">
    <property type="entry name" value="DH_2"/>
    <property type="match status" value="1"/>
</dbReference>
<feature type="domain" description="DH" evidence="2">
    <location>
        <begin position="169"/>
        <end position="349"/>
    </location>
</feature>
<dbReference type="GeneID" id="14884670"/>
<dbReference type="OMA" id="KEHESYS"/>
<sequence length="593" mass="69175">MTFQNDINKFLKSIFKEDLDEVTTIVTKQCYKVEQLNDMFKKAELPSLGLNRQQLANLVGGLQKREKRIKTLVEEFKYKYNYVMDIRTWSPLMFARYLVHNGVAHRDAFIIATSTQPKDFIESNDVINGMDIELIEEVKKQMRKDYASLVILRALRETTKKHNAYKMNRRAFAVEEIVTTEQTFFGIIEILEILSKCELLTEPERKSLFDGLDTVYNISKLFLEQTKTWSSDYKNANVANFFIAFCPLLKMYMDYVAKFNLKVKAKIDLDKKKPEFKKWVQEELQKYKTSTMNATDLAILAITPVQRVMRYEMLLEQVYKATPACHPDIKNMEIAIQKIHVMSHQVDKMTNQLKKYQDLSEILGRITGLQNQFFEDGTIFIDLTKAWFVNYKKPMEVMLIMYDKMLIVCEFVDTALLLSDQTKYLKCYNQYFLIELTLCDPTESGIDLGVTNNHICLKFKRNGKDVYNIFKFEENDVFEKFVNDLKHYIEKDNKRVEDAQSTIQDDLKEKATKAKALINQIGNLDKSRPWRKRYEGIDREELNKLTKNVHTTTNTPRDVPQSVSSAHVSTDSTSQSTCSTSTLGTKSENDKKE</sequence>
<dbReference type="Proteomes" id="UP000014680">
    <property type="component" value="Unassembled WGS sequence"/>
</dbReference>
<proteinExistence type="predicted"/>
<dbReference type="PANTHER" id="PTHR12673:SF159">
    <property type="entry name" value="LD03170P"/>
    <property type="match status" value="1"/>
</dbReference>
<dbReference type="EMBL" id="KB207048">
    <property type="protein sequence ID" value="ELP85585.1"/>
    <property type="molecule type" value="Genomic_DNA"/>
</dbReference>
<dbReference type="InterPro" id="IPR051092">
    <property type="entry name" value="FYVE_RhoGEF_PH"/>
</dbReference>
<organism evidence="3 4">
    <name type="scientific">Entamoeba invadens IP1</name>
    <dbReference type="NCBI Taxonomy" id="370355"/>
    <lineage>
        <taxon>Eukaryota</taxon>
        <taxon>Amoebozoa</taxon>
        <taxon>Evosea</taxon>
        <taxon>Archamoebae</taxon>
        <taxon>Mastigamoebida</taxon>
        <taxon>Entamoebidae</taxon>
        <taxon>Entamoeba</taxon>
    </lineage>
</organism>
<dbReference type="Gene3D" id="1.20.900.10">
    <property type="entry name" value="Dbl homology (DH) domain"/>
    <property type="match status" value="1"/>
</dbReference>
<feature type="compositionally biased region" description="Polar residues" evidence="1">
    <location>
        <begin position="548"/>
        <end position="568"/>
    </location>
</feature>
<dbReference type="InterPro" id="IPR000219">
    <property type="entry name" value="DH_dom"/>
</dbReference>
<dbReference type="GO" id="GO:0005737">
    <property type="term" value="C:cytoplasm"/>
    <property type="evidence" value="ECO:0007669"/>
    <property type="project" value="TreeGrafter"/>
</dbReference>
<dbReference type="SMART" id="SM00325">
    <property type="entry name" value="RhoGEF"/>
    <property type="match status" value="1"/>
</dbReference>
<dbReference type="Pfam" id="PF00621">
    <property type="entry name" value="RhoGEF"/>
    <property type="match status" value="1"/>
</dbReference>
<dbReference type="InterPro" id="IPR035899">
    <property type="entry name" value="DBL_dom_sf"/>
</dbReference>
<evidence type="ECO:0000259" key="2">
    <source>
        <dbReference type="PROSITE" id="PS50010"/>
    </source>
</evidence>
<dbReference type="SUPFAM" id="SSF48065">
    <property type="entry name" value="DBL homology domain (DH-domain)"/>
    <property type="match status" value="1"/>
</dbReference>
<name>A0A0A1TZI6_ENTIV</name>
<dbReference type="RefSeq" id="XP_004184931.1">
    <property type="nucleotide sequence ID" value="XM_004184883.1"/>
</dbReference>
<dbReference type="VEuPathDB" id="AmoebaDB:EIN_408540"/>
<protein>
    <submittedName>
        <fullName evidence="3">Rho/RAC guanine nucleotide exchange factor, putative</fullName>
    </submittedName>
</protein>
<dbReference type="GO" id="GO:0005085">
    <property type="term" value="F:guanyl-nucleotide exchange factor activity"/>
    <property type="evidence" value="ECO:0007669"/>
    <property type="project" value="InterPro"/>
</dbReference>
<evidence type="ECO:0000313" key="4">
    <source>
        <dbReference type="Proteomes" id="UP000014680"/>
    </source>
</evidence>
<gene>
    <name evidence="3" type="ORF">EIN_408540</name>
</gene>
<dbReference type="AlphaFoldDB" id="A0A0A1TZI6"/>
<accession>A0A0A1TZI6</accession>
<feature type="region of interest" description="Disordered" evidence="1">
    <location>
        <begin position="548"/>
        <end position="593"/>
    </location>
</feature>
<evidence type="ECO:0000313" key="3">
    <source>
        <dbReference type="EMBL" id="ELP85585.1"/>
    </source>
</evidence>
<feature type="compositionally biased region" description="Low complexity" evidence="1">
    <location>
        <begin position="569"/>
        <end position="585"/>
    </location>
</feature>